<accession>A0A9D1CPW2</accession>
<comment type="caution">
    <text evidence="9">The sequence shown here is derived from an EMBL/GenBank/DDBJ whole genome shotgun (WGS) entry which is preliminary data.</text>
</comment>
<organism evidence="9 10">
    <name type="scientific">Candidatus Avoscillospira stercorigallinarum</name>
    <dbReference type="NCBI Taxonomy" id="2840708"/>
    <lineage>
        <taxon>Bacteria</taxon>
        <taxon>Bacillati</taxon>
        <taxon>Bacillota</taxon>
        <taxon>Clostridia</taxon>
        <taxon>Eubacteriales</taxon>
        <taxon>Oscillospiraceae</taxon>
        <taxon>Oscillospiraceae incertae sedis</taxon>
        <taxon>Candidatus Avoscillospira</taxon>
    </lineage>
</organism>
<keyword evidence="6" id="KW-0016">Alginate biosynthesis</keyword>
<keyword evidence="3" id="KW-0808">Transferase</keyword>
<evidence type="ECO:0000256" key="6">
    <source>
        <dbReference type="ARBA" id="ARBA00022841"/>
    </source>
</evidence>
<evidence type="ECO:0000256" key="3">
    <source>
        <dbReference type="ARBA" id="ARBA00022679"/>
    </source>
</evidence>
<protein>
    <recommendedName>
        <fullName evidence="8">AlgX/AlgJ SGNH hydrolase-like domain-containing protein</fullName>
    </recommendedName>
</protein>
<evidence type="ECO:0000256" key="2">
    <source>
        <dbReference type="ARBA" id="ARBA00005182"/>
    </source>
</evidence>
<gene>
    <name evidence="9" type="ORF">IAA67_05985</name>
</gene>
<keyword evidence="5" id="KW-0574">Periplasm</keyword>
<evidence type="ECO:0000256" key="4">
    <source>
        <dbReference type="ARBA" id="ARBA00022729"/>
    </source>
</evidence>
<dbReference type="Pfam" id="PF16822">
    <property type="entry name" value="ALGX"/>
    <property type="match status" value="1"/>
</dbReference>
<evidence type="ECO:0000256" key="5">
    <source>
        <dbReference type="ARBA" id="ARBA00022764"/>
    </source>
</evidence>
<evidence type="ECO:0000259" key="8">
    <source>
        <dbReference type="Pfam" id="PF16822"/>
    </source>
</evidence>
<evidence type="ECO:0000256" key="7">
    <source>
        <dbReference type="SAM" id="SignalP"/>
    </source>
</evidence>
<evidence type="ECO:0000313" key="9">
    <source>
        <dbReference type="EMBL" id="HIQ69859.1"/>
    </source>
</evidence>
<dbReference type="GO" id="GO:0016740">
    <property type="term" value="F:transferase activity"/>
    <property type="evidence" value="ECO:0007669"/>
    <property type="project" value="UniProtKB-KW"/>
</dbReference>
<name>A0A9D1CPW2_9FIRM</name>
<feature type="chain" id="PRO_5039330068" description="AlgX/AlgJ SGNH hydrolase-like domain-containing protein" evidence="7">
    <location>
        <begin position="32"/>
        <end position="440"/>
    </location>
</feature>
<keyword evidence="4 7" id="KW-0732">Signal</keyword>
<dbReference type="EMBL" id="DVFN01000089">
    <property type="protein sequence ID" value="HIQ69859.1"/>
    <property type="molecule type" value="Genomic_DNA"/>
</dbReference>
<comment type="subcellular location">
    <subcellularLocation>
        <location evidence="1">Periplasm</location>
    </subcellularLocation>
</comment>
<dbReference type="GO" id="GO:0042597">
    <property type="term" value="C:periplasmic space"/>
    <property type="evidence" value="ECO:0007669"/>
    <property type="project" value="UniProtKB-SubCell"/>
</dbReference>
<evidence type="ECO:0000313" key="10">
    <source>
        <dbReference type="Proteomes" id="UP000886874"/>
    </source>
</evidence>
<comment type="pathway">
    <text evidence="2">Glycan biosynthesis; alginate biosynthesis.</text>
</comment>
<reference evidence="9" key="2">
    <citation type="journal article" date="2021" name="PeerJ">
        <title>Extensive microbial diversity within the chicken gut microbiome revealed by metagenomics and culture.</title>
        <authorList>
            <person name="Gilroy R."/>
            <person name="Ravi A."/>
            <person name="Getino M."/>
            <person name="Pursley I."/>
            <person name="Horton D.L."/>
            <person name="Alikhan N.F."/>
            <person name="Baker D."/>
            <person name="Gharbi K."/>
            <person name="Hall N."/>
            <person name="Watson M."/>
            <person name="Adriaenssens E.M."/>
            <person name="Foster-Nyarko E."/>
            <person name="Jarju S."/>
            <person name="Secka A."/>
            <person name="Antonio M."/>
            <person name="Oren A."/>
            <person name="Chaudhuri R.R."/>
            <person name="La Ragione R."/>
            <person name="Hildebrand F."/>
            <person name="Pallen M.J."/>
        </authorList>
    </citation>
    <scope>NUCLEOTIDE SEQUENCE</scope>
    <source>
        <strain evidence="9">ChiSjej2B20-13462</strain>
    </source>
</reference>
<proteinExistence type="predicted"/>
<sequence length="440" mass="48444">MKHLTRIFFWLFLGLCALPLAALLVLGPAEAASNQVLASAPSLTNRDGSFNDGVLTDLSDYLSDRFGFRQELITLQARLTAALFHESAADSVLLGSEGWLYYADTLPDYEGTNALTDRQLWAAARTLRLIQDAAQAQGAQFLFTVAPNKNSLYPDAMPDRYPRSDTPGNWQRLQVQLEAQGVAYVDLTETLTREEPVYYRTDSHWNDYGAALAHDAILEALGENGTAAQAPFTTGTHLGDLYAMLYPTGTETEACPVLDRDRTFTYTAPFRSPEDMTIRTESAGALGSLLMYRDSFGNNLYAPLAESFSKACFSRSMPLQLELMEETQPDLVLFELVERNLSWLCTQPPVLAALPCEPVEAETTGASVALTIREANGLTCYSGSLEALDWDSPVYLSLDGTYYEATPAGTGDNPFTLYGPRADVVRVYYRSGGRWLEAET</sequence>
<dbReference type="GO" id="GO:0042121">
    <property type="term" value="P:alginic acid biosynthetic process"/>
    <property type="evidence" value="ECO:0007669"/>
    <property type="project" value="UniProtKB-KW"/>
</dbReference>
<reference evidence="9" key="1">
    <citation type="submission" date="2020-10" db="EMBL/GenBank/DDBJ databases">
        <authorList>
            <person name="Gilroy R."/>
        </authorList>
    </citation>
    <scope>NUCLEOTIDE SEQUENCE</scope>
    <source>
        <strain evidence="9">ChiSjej2B20-13462</strain>
    </source>
</reference>
<dbReference type="Proteomes" id="UP000886874">
    <property type="component" value="Unassembled WGS sequence"/>
</dbReference>
<dbReference type="AlphaFoldDB" id="A0A9D1CPW2"/>
<feature type="signal peptide" evidence="7">
    <location>
        <begin position="1"/>
        <end position="31"/>
    </location>
</feature>
<feature type="domain" description="AlgX/AlgJ SGNH hydrolase-like" evidence="8">
    <location>
        <begin position="92"/>
        <end position="241"/>
    </location>
</feature>
<evidence type="ECO:0000256" key="1">
    <source>
        <dbReference type="ARBA" id="ARBA00004418"/>
    </source>
</evidence>
<dbReference type="InterPro" id="IPR031811">
    <property type="entry name" value="ALGX/ALGJ_SGNH-like"/>
</dbReference>